<keyword evidence="6 7" id="KW-0472">Membrane</keyword>
<keyword evidence="5 7" id="KW-1133">Transmembrane helix</keyword>
<keyword evidence="3" id="KW-1003">Cell membrane</keyword>
<evidence type="ECO:0000313" key="9">
    <source>
        <dbReference type="Proteomes" id="UP000182649"/>
    </source>
</evidence>
<comment type="subcellular location">
    <subcellularLocation>
        <location evidence="1">Cell membrane</location>
        <topology evidence="1">Multi-pass membrane protein</topology>
    </subcellularLocation>
</comment>
<feature type="transmembrane region" description="Helical" evidence="7">
    <location>
        <begin position="110"/>
        <end position="131"/>
    </location>
</feature>
<dbReference type="Proteomes" id="UP000182649">
    <property type="component" value="Unassembled WGS sequence"/>
</dbReference>
<feature type="transmembrane region" description="Helical" evidence="7">
    <location>
        <begin position="364"/>
        <end position="388"/>
    </location>
</feature>
<evidence type="ECO:0000313" key="8">
    <source>
        <dbReference type="EMBL" id="SFU46452.1"/>
    </source>
</evidence>
<evidence type="ECO:0000256" key="5">
    <source>
        <dbReference type="ARBA" id="ARBA00022989"/>
    </source>
</evidence>
<accession>A0A1I7GD91</accession>
<dbReference type="PANTHER" id="PTHR30250:SF10">
    <property type="entry name" value="LIPOPOLYSACCHARIDE BIOSYNTHESIS PROTEIN WZXC"/>
    <property type="match status" value="1"/>
</dbReference>
<organism evidence="8 9">
    <name type="scientific">Nitrosospira multiformis</name>
    <dbReference type="NCBI Taxonomy" id="1231"/>
    <lineage>
        <taxon>Bacteria</taxon>
        <taxon>Pseudomonadati</taxon>
        <taxon>Pseudomonadota</taxon>
        <taxon>Betaproteobacteria</taxon>
        <taxon>Nitrosomonadales</taxon>
        <taxon>Nitrosomonadaceae</taxon>
        <taxon>Nitrosospira</taxon>
    </lineage>
</organism>
<feature type="transmembrane region" description="Helical" evidence="7">
    <location>
        <begin position="445"/>
        <end position="464"/>
    </location>
</feature>
<feature type="transmembrane region" description="Helical" evidence="7">
    <location>
        <begin position="412"/>
        <end position="433"/>
    </location>
</feature>
<dbReference type="AlphaFoldDB" id="A0A1I7GD91"/>
<dbReference type="Pfam" id="PF13440">
    <property type="entry name" value="Polysacc_synt_3"/>
    <property type="match status" value="1"/>
</dbReference>
<keyword evidence="4 7" id="KW-0812">Transmembrane</keyword>
<dbReference type="PANTHER" id="PTHR30250">
    <property type="entry name" value="PST FAMILY PREDICTED COLANIC ACID TRANSPORTER"/>
    <property type="match status" value="1"/>
</dbReference>
<dbReference type="GO" id="GO:0005886">
    <property type="term" value="C:plasma membrane"/>
    <property type="evidence" value="ECO:0007669"/>
    <property type="project" value="UniProtKB-SubCell"/>
</dbReference>
<evidence type="ECO:0000256" key="7">
    <source>
        <dbReference type="SAM" id="Phobius"/>
    </source>
</evidence>
<feature type="transmembrane region" description="Helical" evidence="7">
    <location>
        <begin position="75"/>
        <end position="98"/>
    </location>
</feature>
<feature type="transmembrane region" description="Helical" evidence="7">
    <location>
        <begin position="280"/>
        <end position="301"/>
    </location>
</feature>
<proteinExistence type="inferred from homology"/>
<reference evidence="9" key="1">
    <citation type="submission" date="2016-10" db="EMBL/GenBank/DDBJ databases">
        <authorList>
            <person name="Varghese N."/>
            <person name="Submissions S."/>
        </authorList>
    </citation>
    <scope>NUCLEOTIDE SEQUENCE [LARGE SCALE GENOMIC DNA]</scope>
    <source>
        <strain evidence="9">Nl14</strain>
    </source>
</reference>
<feature type="transmembrane region" description="Helical" evidence="7">
    <location>
        <begin position="39"/>
        <end position="63"/>
    </location>
</feature>
<evidence type="ECO:0000256" key="6">
    <source>
        <dbReference type="ARBA" id="ARBA00023136"/>
    </source>
</evidence>
<name>A0A1I7GD91_9PROT</name>
<dbReference type="EMBL" id="FPBZ01000004">
    <property type="protein sequence ID" value="SFU46452.1"/>
    <property type="molecule type" value="Genomic_DNA"/>
</dbReference>
<dbReference type="CDD" id="cd13127">
    <property type="entry name" value="MATE_tuaB_like"/>
    <property type="match status" value="1"/>
</dbReference>
<evidence type="ECO:0000256" key="4">
    <source>
        <dbReference type="ARBA" id="ARBA00022692"/>
    </source>
</evidence>
<gene>
    <name evidence="8" type="ORF">SAMN05216417_104143</name>
</gene>
<comment type="similarity">
    <text evidence="2">Belongs to the polysaccharide synthase family.</text>
</comment>
<feature type="transmembrane region" description="Helical" evidence="7">
    <location>
        <begin position="166"/>
        <end position="186"/>
    </location>
</feature>
<dbReference type="OrthoDB" id="8538786at2"/>
<evidence type="ECO:0000256" key="1">
    <source>
        <dbReference type="ARBA" id="ARBA00004651"/>
    </source>
</evidence>
<dbReference type="InterPro" id="IPR050833">
    <property type="entry name" value="Poly_Biosynth_Transport"/>
</dbReference>
<feature type="transmembrane region" description="Helical" evidence="7">
    <location>
        <begin position="321"/>
        <end position="344"/>
    </location>
</feature>
<sequence length="485" mass="52640">MNIRRALGLSLGEKYLIIALGLLGNMALARLLTPEEIGLYSVNLAVIGLAQVLRDFGIGSYLVQVKDLSDMHIKTAFGVSLLIGVSLFFIVIMASPYAGSFYGEERLAEIMRLSAFNFLLLPFCTISLSLLSREMLFNRLLAVNLISTVASLTATVILAYKGFGATSMAVGALVGSAITGVSAWIARTERKILLPGFSEWRKIVSFGGRVSAANIVTTIAVDINDLAIGKTMGFGPVAMLSRAQGLTNMFAHNIMSALKRVAYPAFAKAHREGESLESRYIASVSAVTVLAWPFYGFASLYSLELLRLLFGPQWDEAATLMPIFCLAGAFAATSNLILTTIIAVGRADLFSKSELIFQPFRASLIVGAAVLFKSLMACAVAFLIAFMIHPPFLYAFKARCIPNDYESLFSNLWKSAKVSITTLIVPAGIAIYADLDRHEPVSMTVLGIALVASFITWLVSLIVFEHPVSVDPLFQRLTSRLPRFT</sequence>
<evidence type="ECO:0000256" key="2">
    <source>
        <dbReference type="ARBA" id="ARBA00007430"/>
    </source>
</evidence>
<protein>
    <submittedName>
        <fullName evidence="8">Membrane protein involved in the export of O-antigen and teichoic acid</fullName>
    </submittedName>
</protein>
<dbReference type="RefSeq" id="WP_074973938.1">
    <property type="nucleotide sequence ID" value="NZ_FPBZ01000004.1"/>
</dbReference>
<feature type="transmembrane region" description="Helical" evidence="7">
    <location>
        <begin position="140"/>
        <end position="160"/>
    </location>
</feature>
<evidence type="ECO:0000256" key="3">
    <source>
        <dbReference type="ARBA" id="ARBA00022475"/>
    </source>
</evidence>